<evidence type="ECO:0000313" key="2">
    <source>
        <dbReference type="Proteomes" id="UP000002195"/>
    </source>
</evidence>
<dbReference type="PaxDb" id="44689-DDB0217661"/>
<protein>
    <submittedName>
        <fullName evidence="1">Uncharacterized protein</fullName>
    </submittedName>
</protein>
<dbReference type="GeneID" id="8619964"/>
<dbReference type="AlphaFoldDB" id="Q553Q1"/>
<accession>Q553Q1</accession>
<dbReference type="Proteomes" id="UP000002195">
    <property type="component" value="Unassembled WGS sequence"/>
</dbReference>
<dbReference type="InParanoid" id="Q553Q1"/>
<proteinExistence type="predicted"/>
<keyword evidence="2" id="KW-1185">Reference proteome</keyword>
<evidence type="ECO:0000313" key="1">
    <source>
        <dbReference type="EMBL" id="EAL69778.1"/>
    </source>
</evidence>
<dbReference type="EMBL" id="AAFI02000013">
    <property type="protein sequence ID" value="EAL69778.1"/>
    <property type="molecule type" value="Genomic_DNA"/>
</dbReference>
<dbReference type="RefSeq" id="XP_643695.1">
    <property type="nucleotide sequence ID" value="XM_638603.1"/>
</dbReference>
<organism evidence="1 2">
    <name type="scientific">Dictyostelium discoideum</name>
    <name type="common">Social amoeba</name>
    <dbReference type="NCBI Taxonomy" id="44689"/>
    <lineage>
        <taxon>Eukaryota</taxon>
        <taxon>Amoebozoa</taxon>
        <taxon>Evosea</taxon>
        <taxon>Eumycetozoa</taxon>
        <taxon>Dictyostelia</taxon>
        <taxon>Dictyosteliales</taxon>
        <taxon>Dictyosteliaceae</taxon>
        <taxon>Dictyostelium</taxon>
    </lineage>
</organism>
<name>Q553Q1_DICDI</name>
<dbReference type="HOGENOM" id="CLU_2908763_0_0_1"/>
<dbReference type="KEGG" id="ddi:DDB_G0275425"/>
<dbReference type="VEuPathDB" id="AmoebaDB:DDB_G0275425"/>
<comment type="caution">
    <text evidence="1">The sequence shown here is derived from an EMBL/GenBank/DDBJ whole genome shotgun (WGS) entry which is preliminary data.</text>
</comment>
<reference evidence="1 2" key="1">
    <citation type="journal article" date="2005" name="Nature">
        <title>The genome of the social amoeba Dictyostelium discoideum.</title>
        <authorList>
            <consortium name="The Dictyostelium discoideum Sequencing Consortium"/>
            <person name="Eichinger L."/>
            <person name="Pachebat J.A."/>
            <person name="Glockner G."/>
            <person name="Rajandream M.A."/>
            <person name="Sucgang R."/>
            <person name="Berriman M."/>
            <person name="Song J."/>
            <person name="Olsen R."/>
            <person name="Szafranski K."/>
            <person name="Xu Q."/>
            <person name="Tunggal B."/>
            <person name="Kummerfeld S."/>
            <person name="Madera M."/>
            <person name="Konfortov B.A."/>
            <person name="Rivero F."/>
            <person name="Bankier A.T."/>
            <person name="Lehmann R."/>
            <person name="Hamlin N."/>
            <person name="Davies R."/>
            <person name="Gaudet P."/>
            <person name="Fey P."/>
            <person name="Pilcher K."/>
            <person name="Chen G."/>
            <person name="Saunders D."/>
            <person name="Sodergren E."/>
            <person name="Davis P."/>
            <person name="Kerhornou A."/>
            <person name="Nie X."/>
            <person name="Hall N."/>
            <person name="Anjard C."/>
            <person name="Hemphill L."/>
            <person name="Bason N."/>
            <person name="Farbrother P."/>
            <person name="Desany B."/>
            <person name="Just E."/>
            <person name="Morio T."/>
            <person name="Rost R."/>
            <person name="Churcher C."/>
            <person name="Cooper J."/>
            <person name="Haydock S."/>
            <person name="van Driessche N."/>
            <person name="Cronin A."/>
            <person name="Goodhead I."/>
            <person name="Muzny D."/>
            <person name="Mourier T."/>
            <person name="Pain A."/>
            <person name="Lu M."/>
            <person name="Harper D."/>
            <person name="Lindsay R."/>
            <person name="Hauser H."/>
            <person name="James K."/>
            <person name="Quiles M."/>
            <person name="Madan Babu M."/>
            <person name="Saito T."/>
            <person name="Buchrieser C."/>
            <person name="Wardroper A."/>
            <person name="Felder M."/>
            <person name="Thangavelu M."/>
            <person name="Johnson D."/>
            <person name="Knights A."/>
            <person name="Loulseged H."/>
            <person name="Mungall K."/>
            <person name="Oliver K."/>
            <person name="Price C."/>
            <person name="Quail M.A."/>
            <person name="Urushihara H."/>
            <person name="Hernandez J."/>
            <person name="Rabbinowitsch E."/>
            <person name="Steffen D."/>
            <person name="Sanders M."/>
            <person name="Ma J."/>
            <person name="Kohara Y."/>
            <person name="Sharp S."/>
            <person name="Simmonds M."/>
            <person name="Spiegler S."/>
            <person name="Tivey A."/>
            <person name="Sugano S."/>
            <person name="White B."/>
            <person name="Walker D."/>
            <person name="Woodward J."/>
            <person name="Winckler T."/>
            <person name="Tanaka Y."/>
            <person name="Shaulsky G."/>
            <person name="Schleicher M."/>
            <person name="Weinstock G."/>
            <person name="Rosenthal A."/>
            <person name="Cox E.C."/>
            <person name="Chisholm R.L."/>
            <person name="Gibbs R."/>
            <person name="Loomis W.F."/>
            <person name="Platzer M."/>
            <person name="Kay R.R."/>
            <person name="Williams J."/>
            <person name="Dear P.H."/>
            <person name="Noegel A.A."/>
            <person name="Barrell B."/>
            <person name="Kuspa A."/>
        </authorList>
    </citation>
    <scope>NUCLEOTIDE SEQUENCE [LARGE SCALE GENOMIC DNA]</scope>
    <source>
        <strain evidence="1 2">AX4</strain>
    </source>
</reference>
<sequence length="62" mass="7264">MNEINYYLKSNLLGLPLEMIQYLIEKYEKQIDINSLINDENNLLIIPTFNSDGSTIKLIFNK</sequence>
<gene>
    <name evidence="1" type="ORF">DDB_G0275425</name>
</gene>